<sequence>MAYINLTVFTLVAPWTINTVTNIIKQYPHREESRTFRVNIWLYAVQRQSFCRSVIFQALSSQGRIVTLTNSFFGEYRRSRTSMARPIALMVMTWAAFVLSTLRYNSIALISAVRFGMDY</sequence>
<dbReference type="Proteomes" id="UP001497516">
    <property type="component" value="Chromosome 4"/>
</dbReference>
<evidence type="ECO:0000256" key="1">
    <source>
        <dbReference type="SAM" id="Phobius"/>
    </source>
</evidence>
<evidence type="ECO:0000313" key="3">
    <source>
        <dbReference type="Proteomes" id="UP001497516"/>
    </source>
</evidence>
<keyword evidence="1" id="KW-0472">Membrane</keyword>
<gene>
    <name evidence="2" type="ORF">LTRI10_LOCUS24107</name>
</gene>
<protein>
    <submittedName>
        <fullName evidence="2">Uncharacterized protein</fullName>
    </submittedName>
</protein>
<keyword evidence="1" id="KW-1133">Transmembrane helix</keyword>
<accession>A0AAV2EA96</accession>
<keyword evidence="1" id="KW-0812">Transmembrane</keyword>
<feature type="transmembrane region" description="Helical" evidence="1">
    <location>
        <begin position="87"/>
        <end position="113"/>
    </location>
</feature>
<evidence type="ECO:0000313" key="2">
    <source>
        <dbReference type="EMBL" id="CAL1382800.1"/>
    </source>
</evidence>
<dbReference type="AlphaFoldDB" id="A0AAV2EA96"/>
<name>A0AAV2EA96_9ROSI</name>
<dbReference type="EMBL" id="OZ034817">
    <property type="protein sequence ID" value="CAL1382800.1"/>
    <property type="molecule type" value="Genomic_DNA"/>
</dbReference>
<keyword evidence="3" id="KW-1185">Reference proteome</keyword>
<organism evidence="2 3">
    <name type="scientific">Linum trigynum</name>
    <dbReference type="NCBI Taxonomy" id="586398"/>
    <lineage>
        <taxon>Eukaryota</taxon>
        <taxon>Viridiplantae</taxon>
        <taxon>Streptophyta</taxon>
        <taxon>Embryophyta</taxon>
        <taxon>Tracheophyta</taxon>
        <taxon>Spermatophyta</taxon>
        <taxon>Magnoliopsida</taxon>
        <taxon>eudicotyledons</taxon>
        <taxon>Gunneridae</taxon>
        <taxon>Pentapetalae</taxon>
        <taxon>rosids</taxon>
        <taxon>fabids</taxon>
        <taxon>Malpighiales</taxon>
        <taxon>Linaceae</taxon>
        <taxon>Linum</taxon>
    </lineage>
</organism>
<proteinExistence type="predicted"/>
<reference evidence="2 3" key="1">
    <citation type="submission" date="2024-04" db="EMBL/GenBank/DDBJ databases">
        <authorList>
            <person name="Fracassetti M."/>
        </authorList>
    </citation>
    <scope>NUCLEOTIDE SEQUENCE [LARGE SCALE GENOMIC DNA]</scope>
</reference>